<dbReference type="KEGG" id="fcy:FRACYDRAFT_188349"/>
<evidence type="ECO:0008006" key="3">
    <source>
        <dbReference type="Google" id="ProtNLM"/>
    </source>
</evidence>
<evidence type="ECO:0000313" key="2">
    <source>
        <dbReference type="Proteomes" id="UP000095751"/>
    </source>
</evidence>
<gene>
    <name evidence="1" type="ORF">FRACYDRAFT_188349</name>
</gene>
<evidence type="ECO:0000313" key="1">
    <source>
        <dbReference type="EMBL" id="OEU14614.1"/>
    </source>
</evidence>
<keyword evidence="2" id="KW-1185">Reference proteome</keyword>
<dbReference type="EMBL" id="KV784360">
    <property type="protein sequence ID" value="OEU14614.1"/>
    <property type="molecule type" value="Genomic_DNA"/>
</dbReference>
<accession>A0A1E7F908</accession>
<organism evidence="1 2">
    <name type="scientific">Fragilariopsis cylindrus CCMP1102</name>
    <dbReference type="NCBI Taxonomy" id="635003"/>
    <lineage>
        <taxon>Eukaryota</taxon>
        <taxon>Sar</taxon>
        <taxon>Stramenopiles</taxon>
        <taxon>Ochrophyta</taxon>
        <taxon>Bacillariophyta</taxon>
        <taxon>Bacillariophyceae</taxon>
        <taxon>Bacillariophycidae</taxon>
        <taxon>Bacillariales</taxon>
        <taxon>Bacillariaceae</taxon>
        <taxon>Fragilariopsis</taxon>
    </lineage>
</organism>
<dbReference type="Proteomes" id="UP000095751">
    <property type="component" value="Unassembled WGS sequence"/>
</dbReference>
<name>A0A1E7F908_9STRA</name>
<reference evidence="1 2" key="1">
    <citation type="submission" date="2016-09" db="EMBL/GenBank/DDBJ databases">
        <title>Extensive genetic diversity and differential bi-allelic expression allows diatom success in the polar Southern Ocean.</title>
        <authorList>
            <consortium name="DOE Joint Genome Institute"/>
            <person name="Mock T."/>
            <person name="Otillar R.P."/>
            <person name="Strauss J."/>
            <person name="Dupont C."/>
            <person name="Frickenhaus S."/>
            <person name="Maumus F."/>
            <person name="Mcmullan M."/>
            <person name="Sanges R."/>
            <person name="Schmutz J."/>
            <person name="Toseland A."/>
            <person name="Valas R."/>
            <person name="Veluchamy A."/>
            <person name="Ward B.J."/>
            <person name="Allen A."/>
            <person name="Barry K."/>
            <person name="Falciatore A."/>
            <person name="Ferrante M."/>
            <person name="Fortunato A.E."/>
            <person name="Gloeckner G."/>
            <person name="Gruber A."/>
            <person name="Hipkin R."/>
            <person name="Janech M."/>
            <person name="Kroth P."/>
            <person name="Leese F."/>
            <person name="Lindquist E."/>
            <person name="Lyon B.R."/>
            <person name="Martin J."/>
            <person name="Mayer C."/>
            <person name="Parker M."/>
            <person name="Quesneville H."/>
            <person name="Raymond J."/>
            <person name="Uhlig C."/>
            <person name="Valentin K.U."/>
            <person name="Worden A.Z."/>
            <person name="Armbrust E.V."/>
            <person name="Bowler C."/>
            <person name="Green B."/>
            <person name="Moulton V."/>
            <person name="Van Oosterhout C."/>
            <person name="Grigoriev I."/>
        </authorList>
    </citation>
    <scope>NUCLEOTIDE SEQUENCE [LARGE SCALE GENOMIC DNA]</scope>
    <source>
        <strain evidence="1 2">CCMP1102</strain>
    </source>
</reference>
<dbReference type="Gene3D" id="1.10.3210.10">
    <property type="entry name" value="Hypothetical protein af1432"/>
    <property type="match status" value="1"/>
</dbReference>
<protein>
    <recommendedName>
        <fullName evidence="3">HD/PDEase domain-containing protein</fullName>
    </recommendedName>
</protein>
<dbReference type="PANTHER" id="PTHR33594:SF1">
    <property type="entry name" value="HD_PDEASE DOMAIN-CONTAINING PROTEIN"/>
    <property type="match status" value="1"/>
</dbReference>
<sequence length="246" mass="28032">MLHVQKVYDHACHAVEALKNDNTARPLSSDETFEIETAALLHDLDDDKYFPISSGATGEGSKNYAMLYPNAVELMKEAKIHESSYENILFMIDAVSCSKNGNSVPDRVVKNNSYHLLIPRFSDRIEAVGARGVTRCYQYNSEKNFPLCNPGLTPQPKSIDELWTYVTPERFEQYMITNGKTIDNSMIGHYYDKLLHVACPPQNIVQNKYLEDKLKDSAKELVEVCLRYGRTGIVDEDYIQSFKDEE</sequence>
<dbReference type="InParanoid" id="A0A1E7F908"/>
<dbReference type="OrthoDB" id="16547at2759"/>
<dbReference type="AlphaFoldDB" id="A0A1E7F908"/>
<dbReference type="SUPFAM" id="SSF109604">
    <property type="entry name" value="HD-domain/PDEase-like"/>
    <property type="match status" value="1"/>
</dbReference>
<dbReference type="PANTHER" id="PTHR33594">
    <property type="entry name" value="SUPERFAMILY HYDROLASE, PUTATIVE (AFU_ORTHOLOGUE AFUA_1G03035)-RELATED"/>
    <property type="match status" value="1"/>
</dbReference>
<proteinExistence type="predicted"/>